<evidence type="ECO:0008006" key="6">
    <source>
        <dbReference type="Google" id="ProtNLM"/>
    </source>
</evidence>
<evidence type="ECO:0000313" key="5">
    <source>
        <dbReference type="Proteomes" id="UP000323410"/>
    </source>
</evidence>
<dbReference type="InterPro" id="IPR024537">
    <property type="entry name" value="DUF3322"/>
</dbReference>
<dbReference type="Pfam" id="PF09983">
    <property type="entry name" value="JetD_C"/>
    <property type="match status" value="1"/>
</dbReference>
<dbReference type="OrthoDB" id="322908at2"/>
<keyword evidence="5" id="KW-1185">Reference proteome</keyword>
<evidence type="ECO:0000259" key="2">
    <source>
        <dbReference type="Pfam" id="PF09983"/>
    </source>
</evidence>
<evidence type="ECO:0000313" key="4">
    <source>
        <dbReference type="EMBL" id="TYC98830.1"/>
    </source>
</evidence>
<protein>
    <recommendedName>
        <fullName evidence="6">DUF3322 and DUF2220 domain-containing protein</fullName>
    </recommendedName>
</protein>
<gene>
    <name evidence="4" type="ORF">FQ377_07370</name>
</gene>
<dbReference type="InterPro" id="IPR024534">
    <property type="entry name" value="JetD_C"/>
</dbReference>
<dbReference type="InterPro" id="IPR014544">
    <property type="entry name" value="UCP028408"/>
</dbReference>
<dbReference type="RefSeq" id="WP_148600614.1">
    <property type="nucleotide sequence ID" value="NZ_VSLD01000003.1"/>
</dbReference>
<evidence type="ECO:0000256" key="1">
    <source>
        <dbReference type="SAM" id="MobiDB-lite"/>
    </source>
</evidence>
<feature type="region of interest" description="Disordered" evidence="1">
    <location>
        <begin position="196"/>
        <end position="231"/>
    </location>
</feature>
<comment type="caution">
    <text evidence="4">The sequence shown here is derived from an EMBL/GenBank/DDBJ whole genome shotgun (WGS) entry which is preliminary data.</text>
</comment>
<feature type="compositionally biased region" description="Low complexity" evidence="1">
    <location>
        <begin position="199"/>
        <end position="208"/>
    </location>
</feature>
<evidence type="ECO:0000259" key="3">
    <source>
        <dbReference type="Pfam" id="PF11795"/>
    </source>
</evidence>
<dbReference type="AlphaFoldDB" id="A0A5D0XR98"/>
<dbReference type="PIRSF" id="PIRSF028408">
    <property type="entry name" value="UCP028408"/>
    <property type="match status" value="1"/>
</dbReference>
<name>A0A5D0XR98_9MICC</name>
<dbReference type="Pfam" id="PF11795">
    <property type="entry name" value="DUF3322"/>
    <property type="match status" value="1"/>
</dbReference>
<accession>A0A5D0XR98</accession>
<reference evidence="4 5" key="1">
    <citation type="submission" date="2019-08" db="EMBL/GenBank/DDBJ databases">
        <title>Genone of Arthrobacter echini P9.</title>
        <authorList>
            <person name="Bowman J.P."/>
        </authorList>
    </citation>
    <scope>NUCLEOTIDE SEQUENCE [LARGE SCALE GENOMIC DNA]</scope>
    <source>
        <strain evidence="4 5">P9</strain>
    </source>
</reference>
<organism evidence="4 5">
    <name type="scientific">Arthrobacter echini</name>
    <dbReference type="NCBI Taxonomy" id="1529066"/>
    <lineage>
        <taxon>Bacteria</taxon>
        <taxon>Bacillati</taxon>
        <taxon>Actinomycetota</taxon>
        <taxon>Actinomycetes</taxon>
        <taxon>Micrococcales</taxon>
        <taxon>Micrococcaceae</taxon>
        <taxon>Arthrobacter</taxon>
    </lineage>
</organism>
<dbReference type="EMBL" id="VSLD01000003">
    <property type="protein sequence ID" value="TYC98830.1"/>
    <property type="molecule type" value="Genomic_DNA"/>
</dbReference>
<sequence length="432" mass="47511">MPAEAPGRWTTLADLRAASEKAWDRGVLLRDVLEPTGAYPRRRALKKPTAAELRDHYPAARRWAGELTAAAGAYDVEFVELGSTTIGANQVPAAVVFAAVDDEISFVGKTRDARSAVELARRLAELDPGLRVWAVARPLRLVESGEDALTAARVAVWLRDHPDPGIHVRQLGLPGVHTKFVEGHRKTIDEMVTALQTGPADPDPATTPSGELQTGLQADPAGSDPSTTLPDELPALARRTAGRTPTARFAARHGFLRAPERVRFRLLDPRLEVLGGARDITVTAEAFAGLGLPVERLVVTENLVNFLALPDSPGALALFGEGYGFSALRDAAWLRSCRVDYWGDLDTHGFRILDQLRSLHPHVASVLMDEETLLEHRDRWGMEPSPSRAVLTRLTAEEWVAYDALREDRHGPSVRLEQELVRWQWALDRLLL</sequence>
<feature type="domain" description="Wadjet protein JetD C-terminal" evidence="2">
    <location>
        <begin position="254"/>
        <end position="429"/>
    </location>
</feature>
<proteinExistence type="predicted"/>
<feature type="domain" description="DUF3322" evidence="3">
    <location>
        <begin position="13"/>
        <end position="192"/>
    </location>
</feature>
<dbReference type="Proteomes" id="UP000323410">
    <property type="component" value="Unassembled WGS sequence"/>
</dbReference>